<dbReference type="SUPFAM" id="SSF53474">
    <property type="entry name" value="alpha/beta-Hydrolases"/>
    <property type="match status" value="1"/>
</dbReference>
<keyword evidence="4" id="KW-1185">Reference proteome</keyword>
<proteinExistence type="inferred from homology"/>
<keyword evidence="2" id="KW-0378">Hydrolase</keyword>
<dbReference type="PANTHER" id="PTHR21661">
    <property type="entry name" value="EPOXIDE HYDROLASE 1-RELATED"/>
    <property type="match status" value="1"/>
</dbReference>
<dbReference type="EMBL" id="JBAHYK010000026">
    <property type="protein sequence ID" value="KAL0580616.1"/>
    <property type="molecule type" value="Genomic_DNA"/>
</dbReference>
<evidence type="ECO:0000256" key="2">
    <source>
        <dbReference type="ARBA" id="ARBA00022801"/>
    </source>
</evidence>
<comment type="similarity">
    <text evidence="1">Belongs to the peptidase S33 family.</text>
</comment>
<comment type="caution">
    <text evidence="3">The sequence shown here is derived from an EMBL/GenBank/DDBJ whole genome shotgun (WGS) entry which is preliminary data.</text>
</comment>
<organism evidence="3 4">
    <name type="scientific">Marasmius crinis-equi</name>
    <dbReference type="NCBI Taxonomy" id="585013"/>
    <lineage>
        <taxon>Eukaryota</taxon>
        <taxon>Fungi</taxon>
        <taxon>Dikarya</taxon>
        <taxon>Basidiomycota</taxon>
        <taxon>Agaricomycotina</taxon>
        <taxon>Agaricomycetes</taxon>
        <taxon>Agaricomycetidae</taxon>
        <taxon>Agaricales</taxon>
        <taxon>Marasmiineae</taxon>
        <taxon>Marasmiaceae</taxon>
        <taxon>Marasmius</taxon>
    </lineage>
</organism>
<gene>
    <name evidence="3" type="ORF">V5O48_001346</name>
</gene>
<accession>A0ABR3FYL0</accession>
<dbReference type="InterPro" id="IPR029058">
    <property type="entry name" value="AB_hydrolase_fold"/>
</dbReference>
<evidence type="ECO:0000313" key="3">
    <source>
        <dbReference type="EMBL" id="KAL0580616.1"/>
    </source>
</evidence>
<name>A0ABR3FYL0_9AGAR</name>
<evidence type="ECO:0008006" key="5">
    <source>
        <dbReference type="Google" id="ProtNLM"/>
    </source>
</evidence>
<sequence length="206" mass="23292">MPGGSAPKFSNEPLLYLRHLVTPYSAAEKAGLARSFWFERNGMGYFREQSTQPQTLGYSLADSPIGLLAWIYEKLVNWTDKYPWTDDEVLTWVSVYYFSRAGPTASVRIYYEIAQERRKKPKLVRPTIPLGVSHFPKELYVPPRLWTRQVGNLVFEAEHSSGGHFAAYEKPKALVGDLRKMLGKGGPAYGVVEGQKGYQSRAKAKL</sequence>
<dbReference type="Proteomes" id="UP001465976">
    <property type="component" value="Unassembled WGS sequence"/>
</dbReference>
<evidence type="ECO:0000256" key="1">
    <source>
        <dbReference type="ARBA" id="ARBA00010088"/>
    </source>
</evidence>
<evidence type="ECO:0000313" key="4">
    <source>
        <dbReference type="Proteomes" id="UP001465976"/>
    </source>
</evidence>
<protein>
    <recommendedName>
        <fullName evidence="5">Epoxide hydrolase</fullName>
    </recommendedName>
</protein>
<dbReference type="Gene3D" id="3.40.50.1820">
    <property type="entry name" value="alpha/beta hydrolase"/>
    <property type="match status" value="1"/>
</dbReference>
<reference evidence="3 4" key="1">
    <citation type="submission" date="2024-02" db="EMBL/GenBank/DDBJ databases">
        <title>A draft genome for the cacao thread blight pathogen Marasmius crinis-equi.</title>
        <authorList>
            <person name="Cohen S.P."/>
            <person name="Baruah I.K."/>
            <person name="Amoako-Attah I."/>
            <person name="Bukari Y."/>
            <person name="Meinhardt L.W."/>
            <person name="Bailey B.A."/>
        </authorList>
    </citation>
    <scope>NUCLEOTIDE SEQUENCE [LARGE SCALE GENOMIC DNA]</scope>
    <source>
        <strain evidence="3 4">GH-76</strain>
    </source>
</reference>
<dbReference type="PANTHER" id="PTHR21661:SF35">
    <property type="entry name" value="EPOXIDE HYDROLASE"/>
    <property type="match status" value="1"/>
</dbReference>